<protein>
    <submittedName>
        <fullName evidence="2">Uncharacterized protein</fullName>
    </submittedName>
</protein>
<dbReference type="AlphaFoldDB" id="A0A9D4LBR8"/>
<accession>A0A9D4LBR8</accession>
<keyword evidence="3" id="KW-1185">Reference proteome</keyword>
<comment type="caution">
    <text evidence="2">The sequence shown here is derived from an EMBL/GenBank/DDBJ whole genome shotgun (WGS) entry which is preliminary data.</text>
</comment>
<feature type="compositionally biased region" description="Basic and acidic residues" evidence="1">
    <location>
        <begin position="1"/>
        <end position="20"/>
    </location>
</feature>
<evidence type="ECO:0000313" key="3">
    <source>
        <dbReference type="Proteomes" id="UP000828390"/>
    </source>
</evidence>
<feature type="region of interest" description="Disordered" evidence="1">
    <location>
        <begin position="1"/>
        <end position="30"/>
    </location>
</feature>
<name>A0A9D4LBR8_DREPO</name>
<sequence>MDLADQDHLENGLLDQEHTENGTQKPGQCKDLCSKMKKIEKIKLKYQEPTKYGAHRPASHIKGYFYSETIPTKYGAHRPASHKQGYFYSETIRRMLLLDQE</sequence>
<evidence type="ECO:0000313" key="2">
    <source>
        <dbReference type="EMBL" id="KAH3854904.1"/>
    </source>
</evidence>
<gene>
    <name evidence="2" type="ORF">DPMN_097464</name>
</gene>
<proteinExistence type="predicted"/>
<reference evidence="2" key="1">
    <citation type="journal article" date="2019" name="bioRxiv">
        <title>The Genome of the Zebra Mussel, Dreissena polymorpha: A Resource for Invasive Species Research.</title>
        <authorList>
            <person name="McCartney M.A."/>
            <person name="Auch B."/>
            <person name="Kono T."/>
            <person name="Mallez S."/>
            <person name="Zhang Y."/>
            <person name="Obille A."/>
            <person name="Becker A."/>
            <person name="Abrahante J.E."/>
            <person name="Garbe J."/>
            <person name="Badalamenti J.P."/>
            <person name="Herman A."/>
            <person name="Mangelson H."/>
            <person name="Liachko I."/>
            <person name="Sullivan S."/>
            <person name="Sone E.D."/>
            <person name="Koren S."/>
            <person name="Silverstein K.A.T."/>
            <person name="Beckman K.B."/>
            <person name="Gohl D.M."/>
        </authorList>
    </citation>
    <scope>NUCLEOTIDE SEQUENCE</scope>
    <source>
        <strain evidence="2">Duluth1</strain>
        <tissue evidence="2">Whole animal</tissue>
    </source>
</reference>
<dbReference type="EMBL" id="JAIWYP010000003">
    <property type="protein sequence ID" value="KAH3854904.1"/>
    <property type="molecule type" value="Genomic_DNA"/>
</dbReference>
<dbReference type="Proteomes" id="UP000828390">
    <property type="component" value="Unassembled WGS sequence"/>
</dbReference>
<evidence type="ECO:0000256" key="1">
    <source>
        <dbReference type="SAM" id="MobiDB-lite"/>
    </source>
</evidence>
<organism evidence="2 3">
    <name type="scientific">Dreissena polymorpha</name>
    <name type="common">Zebra mussel</name>
    <name type="synonym">Mytilus polymorpha</name>
    <dbReference type="NCBI Taxonomy" id="45954"/>
    <lineage>
        <taxon>Eukaryota</taxon>
        <taxon>Metazoa</taxon>
        <taxon>Spiralia</taxon>
        <taxon>Lophotrochozoa</taxon>
        <taxon>Mollusca</taxon>
        <taxon>Bivalvia</taxon>
        <taxon>Autobranchia</taxon>
        <taxon>Heteroconchia</taxon>
        <taxon>Euheterodonta</taxon>
        <taxon>Imparidentia</taxon>
        <taxon>Neoheterodontei</taxon>
        <taxon>Myida</taxon>
        <taxon>Dreissenoidea</taxon>
        <taxon>Dreissenidae</taxon>
        <taxon>Dreissena</taxon>
    </lineage>
</organism>
<reference evidence="2" key="2">
    <citation type="submission" date="2020-11" db="EMBL/GenBank/DDBJ databases">
        <authorList>
            <person name="McCartney M.A."/>
            <person name="Auch B."/>
            <person name="Kono T."/>
            <person name="Mallez S."/>
            <person name="Becker A."/>
            <person name="Gohl D.M."/>
            <person name="Silverstein K.A.T."/>
            <person name="Koren S."/>
            <person name="Bechman K.B."/>
            <person name="Herman A."/>
            <person name="Abrahante J.E."/>
            <person name="Garbe J."/>
        </authorList>
    </citation>
    <scope>NUCLEOTIDE SEQUENCE</scope>
    <source>
        <strain evidence="2">Duluth1</strain>
        <tissue evidence="2">Whole animal</tissue>
    </source>
</reference>